<dbReference type="SUPFAM" id="SSF74853">
    <property type="entry name" value="Lamin A/C globular tail domain"/>
    <property type="match status" value="1"/>
</dbReference>
<protein>
    <recommendedName>
        <fullName evidence="3">LTD domain-containing protein</fullName>
    </recommendedName>
</protein>
<proteinExistence type="predicted"/>
<sequence length="897" mass="91444">MRTYKIKIRVIKKQDSVEKSAVRKAMPAFQKCVVFALIIGMNWSGLLVIGQTMAYYNDIETSSANAHVAGSLDFSLGAPDDFAPEVTPDADALRTADVSNDGSLGFQYTASTTNAVGTLCSSLNLVAKLDGTEKYNGPLSGFDVGPFVFDDPEDWDFTTSLNSDDPNLQNTDCNFDFQFDGWQENLAQGAGGFTDEEIISNTVTAGEWEVDSCTEEPVEITTVETGSSFDYSATNPNSNVVVKSGGELKSPTDGGTNGELTIDTDCDLTVESGGKITAVKGNGTGGTMTINARNFTVDDGGAVSAGSTVSNQNGGSIDLTTVNDITINGNVSANGHDRGGSVIATAGGDVSVNGSSLTATGANKVGGDILLTATGDIDVPGLISTSGKDSGGTIILLADGSLAVPAGGSILAESTNKNGGSIEVVVDGAGDISGTLSVNGKDGNGLVVMTIQDDLTVSGTGLITANSTSGSKDGGTIGIKVGGDATYSGTVRANATKNAKDVALWSEGSTTIGGTINALGGSGGGDTGGVIDITTRATLSGSGTLDASGPVNGSIIQWTVTNGFTGVSTPAATTQSITLNDIVLNEIIPDPAGSDIGSVAMPLDGEWVELYNKSGVAVDVNGWFLRDADSNILTISASKGDNDGDLSDAGETIVPAGGTLTVYRNGASGLTLNDDGDTVQLLTDTSVLVDSFTYVVDVGTGNSIARMPDGIGAWVDPEPTPTALNGGINIEKLRAEFLKRLSEALETEETGVDSVDEIVAGANDNSLVEAEIAAEVGTETLSCVLPVEESADEDVSTGGEAVILIPAEPAICELDVSGESEADDTPENIVSEADELTDGGEGENAELPPATIPEDDVKETEIAPEDVGDKPPQNDDSATETAPTETPLDEPTEETNI</sequence>
<dbReference type="Gene3D" id="2.60.40.1260">
    <property type="entry name" value="Lamin Tail domain"/>
    <property type="match status" value="1"/>
</dbReference>
<dbReference type="AlphaFoldDB" id="A0A1G2KJB0"/>
<dbReference type="Gene3D" id="2.160.20.10">
    <property type="entry name" value="Single-stranded right-handed beta-helix, Pectin lyase-like"/>
    <property type="match status" value="1"/>
</dbReference>
<accession>A0A1G2KJB0</accession>
<feature type="compositionally biased region" description="Acidic residues" evidence="1">
    <location>
        <begin position="887"/>
        <end position="897"/>
    </location>
</feature>
<dbReference type="EMBL" id="MHQI01000064">
    <property type="protein sequence ID" value="OGZ98478.1"/>
    <property type="molecule type" value="Genomic_DNA"/>
</dbReference>
<feature type="compositionally biased region" description="Acidic residues" evidence="1">
    <location>
        <begin position="833"/>
        <end position="844"/>
    </location>
</feature>
<evidence type="ECO:0000313" key="5">
    <source>
        <dbReference type="Proteomes" id="UP000179023"/>
    </source>
</evidence>
<gene>
    <name evidence="4" type="ORF">A3C07_02615</name>
</gene>
<dbReference type="Proteomes" id="UP000179023">
    <property type="component" value="Unassembled WGS sequence"/>
</dbReference>
<feature type="region of interest" description="Disordered" evidence="1">
    <location>
        <begin position="833"/>
        <end position="897"/>
    </location>
</feature>
<feature type="transmembrane region" description="Helical" evidence="2">
    <location>
        <begin position="33"/>
        <end position="56"/>
    </location>
</feature>
<keyword evidence="2" id="KW-1133">Transmembrane helix</keyword>
<evidence type="ECO:0000313" key="4">
    <source>
        <dbReference type="EMBL" id="OGZ98478.1"/>
    </source>
</evidence>
<evidence type="ECO:0000256" key="1">
    <source>
        <dbReference type="SAM" id="MobiDB-lite"/>
    </source>
</evidence>
<organism evidence="4 5">
    <name type="scientific">Candidatus Sungbacteria bacterium RIFCSPHIGHO2_02_FULL_47_11</name>
    <dbReference type="NCBI Taxonomy" id="1802270"/>
    <lineage>
        <taxon>Bacteria</taxon>
        <taxon>Candidatus Sungiibacteriota</taxon>
    </lineage>
</organism>
<dbReference type="InterPro" id="IPR036415">
    <property type="entry name" value="Lamin_tail_dom_sf"/>
</dbReference>
<keyword evidence="2" id="KW-0812">Transmembrane</keyword>
<dbReference type="STRING" id="1802270.A3C07_02615"/>
<feature type="compositionally biased region" description="Acidic residues" evidence="1">
    <location>
        <begin position="853"/>
        <end position="866"/>
    </location>
</feature>
<name>A0A1G2KJB0_9BACT</name>
<evidence type="ECO:0000256" key="2">
    <source>
        <dbReference type="SAM" id="Phobius"/>
    </source>
</evidence>
<comment type="caution">
    <text evidence="4">The sequence shown here is derived from an EMBL/GenBank/DDBJ whole genome shotgun (WGS) entry which is preliminary data.</text>
</comment>
<keyword evidence="2" id="KW-0472">Membrane</keyword>
<dbReference type="InterPro" id="IPR001322">
    <property type="entry name" value="Lamin_tail_dom"/>
</dbReference>
<feature type="domain" description="LTD" evidence="3">
    <location>
        <begin position="568"/>
        <end position="696"/>
    </location>
</feature>
<dbReference type="Pfam" id="PF00932">
    <property type="entry name" value="LTD"/>
    <property type="match status" value="1"/>
</dbReference>
<reference evidence="4 5" key="1">
    <citation type="journal article" date="2016" name="Nat. Commun.">
        <title>Thousands of microbial genomes shed light on interconnected biogeochemical processes in an aquifer system.</title>
        <authorList>
            <person name="Anantharaman K."/>
            <person name="Brown C.T."/>
            <person name="Hug L.A."/>
            <person name="Sharon I."/>
            <person name="Castelle C.J."/>
            <person name="Probst A.J."/>
            <person name="Thomas B.C."/>
            <person name="Singh A."/>
            <person name="Wilkins M.J."/>
            <person name="Karaoz U."/>
            <person name="Brodie E.L."/>
            <person name="Williams K.H."/>
            <person name="Hubbard S.S."/>
            <person name="Banfield J.F."/>
        </authorList>
    </citation>
    <scope>NUCLEOTIDE SEQUENCE [LARGE SCALE GENOMIC DNA]</scope>
</reference>
<dbReference type="PROSITE" id="PS51841">
    <property type="entry name" value="LTD"/>
    <property type="match status" value="1"/>
</dbReference>
<evidence type="ECO:0000259" key="3">
    <source>
        <dbReference type="PROSITE" id="PS51841"/>
    </source>
</evidence>
<dbReference type="InterPro" id="IPR012334">
    <property type="entry name" value="Pectin_lyas_fold"/>
</dbReference>